<dbReference type="InterPro" id="IPR013088">
    <property type="entry name" value="Znf_NHR/GATA"/>
</dbReference>
<dbReference type="SUPFAM" id="SSF48508">
    <property type="entry name" value="Nuclear receptor ligand-binding domain"/>
    <property type="match status" value="1"/>
</dbReference>
<dbReference type="FunFam" id="3.30.50.10:FF:000013">
    <property type="entry name" value="Nuclear receptor subfamily 1 group D member 2"/>
    <property type="match status" value="1"/>
</dbReference>
<evidence type="ECO:0000313" key="15">
    <source>
        <dbReference type="EMBL" id="CAL1608493.1"/>
    </source>
</evidence>
<dbReference type="FunFam" id="1.10.565.10:FF:000039">
    <property type="entry name" value="Nuclear receptor subfamily 1, group D, member 4b"/>
    <property type="match status" value="1"/>
</dbReference>
<dbReference type="InterPro" id="IPR035500">
    <property type="entry name" value="NHR-like_dom_sf"/>
</dbReference>
<evidence type="ECO:0000256" key="9">
    <source>
        <dbReference type="ARBA" id="ARBA00023170"/>
    </source>
</evidence>
<dbReference type="GO" id="GO:0005737">
    <property type="term" value="C:cytoplasm"/>
    <property type="evidence" value="ECO:0007669"/>
    <property type="project" value="UniProtKB-SubCell"/>
</dbReference>
<evidence type="ECO:0000259" key="13">
    <source>
        <dbReference type="PROSITE" id="PS51030"/>
    </source>
</evidence>
<feature type="domain" description="Nuclear receptor" evidence="13">
    <location>
        <begin position="207"/>
        <end position="283"/>
    </location>
</feature>
<comment type="subcellular location">
    <subcellularLocation>
        <location evidence="1">Cytoplasm</location>
    </subcellularLocation>
    <subcellularLocation>
        <location evidence="11">Nucleus</location>
    </subcellularLocation>
</comment>
<dbReference type="Pfam" id="PF00105">
    <property type="entry name" value="zf-C4"/>
    <property type="match status" value="1"/>
</dbReference>
<feature type="compositionally biased region" description="Low complexity" evidence="12">
    <location>
        <begin position="99"/>
        <end position="131"/>
    </location>
</feature>
<evidence type="ECO:0000256" key="2">
    <source>
        <dbReference type="ARBA" id="ARBA00011431"/>
    </source>
</evidence>
<dbReference type="PRINTS" id="PR00398">
    <property type="entry name" value="STRDHORMONER"/>
</dbReference>
<dbReference type="GO" id="GO:0045944">
    <property type="term" value="P:positive regulation of transcription by RNA polymerase II"/>
    <property type="evidence" value="ECO:0007669"/>
    <property type="project" value="TreeGrafter"/>
</dbReference>
<keyword evidence="9 11" id="KW-0675">Receptor</keyword>
<evidence type="ECO:0000256" key="6">
    <source>
        <dbReference type="ARBA" id="ARBA00023015"/>
    </source>
</evidence>
<dbReference type="GO" id="GO:0004879">
    <property type="term" value="F:nuclear receptor activity"/>
    <property type="evidence" value="ECO:0007669"/>
    <property type="project" value="InterPro"/>
</dbReference>
<comment type="similarity">
    <text evidence="11">Belongs to the nuclear hormone receptor family.</text>
</comment>
<keyword evidence="4 11" id="KW-0863">Zinc-finger</keyword>
<evidence type="ECO:0000259" key="14">
    <source>
        <dbReference type="PROSITE" id="PS51843"/>
    </source>
</evidence>
<evidence type="ECO:0008006" key="17">
    <source>
        <dbReference type="Google" id="ProtNLM"/>
    </source>
</evidence>
<dbReference type="GO" id="GO:0030154">
    <property type="term" value="P:cell differentiation"/>
    <property type="evidence" value="ECO:0007669"/>
    <property type="project" value="TreeGrafter"/>
</dbReference>
<dbReference type="PROSITE" id="PS51843">
    <property type="entry name" value="NR_LBD"/>
    <property type="match status" value="1"/>
</dbReference>
<keyword evidence="10 11" id="KW-0539">Nucleus</keyword>
<evidence type="ECO:0000256" key="12">
    <source>
        <dbReference type="SAM" id="MobiDB-lite"/>
    </source>
</evidence>
<evidence type="ECO:0000256" key="8">
    <source>
        <dbReference type="ARBA" id="ARBA00023163"/>
    </source>
</evidence>
<dbReference type="InterPro" id="IPR001723">
    <property type="entry name" value="Nuclear_hrmn_rcpt"/>
</dbReference>
<dbReference type="InterPro" id="IPR000536">
    <property type="entry name" value="Nucl_hrmn_rcpt_lig-bd"/>
</dbReference>
<accession>A0AAV2M5A4</accession>
<keyword evidence="16" id="KW-1185">Reference proteome</keyword>
<dbReference type="SMART" id="SM00430">
    <property type="entry name" value="HOLI"/>
    <property type="match status" value="1"/>
</dbReference>
<gene>
    <name evidence="15" type="ORF">KC01_LOCUS35416</name>
</gene>
<dbReference type="InterPro" id="IPR050234">
    <property type="entry name" value="Nuclear_hormone_rcpt_NR1"/>
</dbReference>
<evidence type="ECO:0000256" key="4">
    <source>
        <dbReference type="ARBA" id="ARBA00022771"/>
    </source>
</evidence>
<dbReference type="PANTHER" id="PTHR24082">
    <property type="entry name" value="NUCLEAR HORMONE RECEPTOR"/>
    <property type="match status" value="1"/>
</dbReference>
<dbReference type="Gene3D" id="3.30.50.10">
    <property type="entry name" value="Erythroid Transcription Factor GATA-1, subunit A"/>
    <property type="match status" value="1"/>
</dbReference>
<feature type="region of interest" description="Disordered" evidence="12">
    <location>
        <begin position="99"/>
        <end position="136"/>
    </location>
</feature>
<dbReference type="SMART" id="SM00399">
    <property type="entry name" value="ZnF_C4"/>
    <property type="match status" value="1"/>
</dbReference>
<dbReference type="PRINTS" id="PR01292">
    <property type="entry name" value="RETNOICACIDR"/>
</dbReference>
<dbReference type="InterPro" id="IPR001628">
    <property type="entry name" value="Znf_hrmn_rcpt"/>
</dbReference>
<dbReference type="SUPFAM" id="SSF57716">
    <property type="entry name" value="Glucocorticoid receptor-like (DNA-binding domain)"/>
    <property type="match status" value="1"/>
</dbReference>
<proteinExistence type="inferred from homology"/>
<dbReference type="PANTHER" id="PTHR24082:SF489">
    <property type="entry name" value="NUCLEAR RECEPTOR SUBFAMILY 1 GROUP D MEMBER 4B"/>
    <property type="match status" value="1"/>
</dbReference>
<dbReference type="GO" id="GO:0048384">
    <property type="term" value="P:retinoic acid receptor signaling pathway"/>
    <property type="evidence" value="ECO:0007669"/>
    <property type="project" value="InterPro"/>
</dbReference>
<reference evidence="15 16" key="1">
    <citation type="submission" date="2024-04" db="EMBL/GenBank/DDBJ databases">
        <authorList>
            <person name="Waldvogel A.-M."/>
            <person name="Schoenle A."/>
        </authorList>
    </citation>
    <scope>NUCLEOTIDE SEQUENCE [LARGE SCALE GENOMIC DNA]</scope>
</reference>
<dbReference type="Gene3D" id="1.10.565.10">
    <property type="entry name" value="Retinoid X Receptor"/>
    <property type="match status" value="1"/>
</dbReference>
<keyword evidence="7 11" id="KW-0238">DNA-binding</keyword>
<dbReference type="InterPro" id="IPR003078">
    <property type="entry name" value="Retinoic_acid_rcpt"/>
</dbReference>
<dbReference type="PROSITE" id="PS51030">
    <property type="entry name" value="NUCLEAR_REC_DBD_2"/>
    <property type="match status" value="1"/>
</dbReference>
<dbReference type="PROSITE" id="PS00031">
    <property type="entry name" value="NUCLEAR_REC_DBD_1"/>
    <property type="match status" value="1"/>
</dbReference>
<evidence type="ECO:0000313" key="16">
    <source>
        <dbReference type="Proteomes" id="UP001497482"/>
    </source>
</evidence>
<sequence length="643" mass="70993">MHRVKKHSHIILSLSYNAQTPPFFSQADQEPLNALLLPLFGHFLSDLAVRASLPRVYKTLVRDEPRKKANNFYTYAKCKLSPNEEIMDNSPGGGGVILYAGSSGSASPSPGSPSSGYQTQSPSCHSQPSSPEGGTCFQEIGALKQQSHRGDSRVEQGRASPPKMVFQFPEVSSAGQVSNAQSSYSHPPAAKRQCTFSGTFTKTGGMVLLCKVCGDIASGFHYGVHACEGCKGFFRRSIQQNIHYKMCVKNENCLIMRMNRNRCQHCRFKKCLSVGMSRDAVRFGRIPKREKQRLLDEMQSYMNSLNEASSVEMELSLAAAETPCSPSTQQPQPSEPIPQSYRILPPAQDEKPVIKNQHSTFHTNPESNQSMATAQTQEQLSNYQQICPKIENTSNLDISNGNYGYSSQCPVSGNIVQHPYPTNHNSYETQGQTTCPWKLQSGAKVLACPLNSCPVAPSGRSSQEVWESFSQCFTPAVKEVVEFAKSIPGFQALSQHDQVMLLKSGTFQVLMVRFCSLFDPKERTVTFLNGQTYALASLRALGMGVLLDAMFDFSEKLGSLGLEPDEMALFMAVVLVSADRSGIVDTGAVEQLQENLIKALRSLITRRRPDDSTLFSKLLLRLPDLRTLNNQHSDKLLAFRIDP</sequence>
<dbReference type="GO" id="GO:0008270">
    <property type="term" value="F:zinc ion binding"/>
    <property type="evidence" value="ECO:0007669"/>
    <property type="project" value="UniProtKB-KW"/>
</dbReference>
<dbReference type="Pfam" id="PF00104">
    <property type="entry name" value="Hormone_recep"/>
    <property type="match status" value="1"/>
</dbReference>
<evidence type="ECO:0000256" key="1">
    <source>
        <dbReference type="ARBA" id="ARBA00004496"/>
    </source>
</evidence>
<keyword evidence="5 11" id="KW-0862">Zinc</keyword>
<keyword evidence="8 11" id="KW-0804">Transcription</keyword>
<dbReference type="GO" id="GO:0005634">
    <property type="term" value="C:nucleus"/>
    <property type="evidence" value="ECO:0007669"/>
    <property type="project" value="UniProtKB-SubCell"/>
</dbReference>
<dbReference type="CDD" id="cd07166">
    <property type="entry name" value="NR_DBD_REV_ERB"/>
    <property type="match status" value="1"/>
</dbReference>
<keyword evidence="3 11" id="KW-0479">Metal-binding</keyword>
<keyword evidence="6 11" id="KW-0805">Transcription regulation</keyword>
<evidence type="ECO:0000256" key="7">
    <source>
        <dbReference type="ARBA" id="ARBA00023125"/>
    </source>
</evidence>
<evidence type="ECO:0000256" key="10">
    <source>
        <dbReference type="ARBA" id="ARBA00023242"/>
    </source>
</evidence>
<name>A0AAV2M5A4_KNICA</name>
<dbReference type="AlphaFoldDB" id="A0AAV2M5A4"/>
<dbReference type="GO" id="GO:0000122">
    <property type="term" value="P:negative regulation of transcription by RNA polymerase II"/>
    <property type="evidence" value="ECO:0007669"/>
    <property type="project" value="TreeGrafter"/>
</dbReference>
<organism evidence="15 16">
    <name type="scientific">Knipowitschia caucasica</name>
    <name type="common">Caucasian dwarf goby</name>
    <name type="synonym">Pomatoschistus caucasicus</name>
    <dbReference type="NCBI Taxonomy" id="637954"/>
    <lineage>
        <taxon>Eukaryota</taxon>
        <taxon>Metazoa</taxon>
        <taxon>Chordata</taxon>
        <taxon>Craniata</taxon>
        <taxon>Vertebrata</taxon>
        <taxon>Euteleostomi</taxon>
        <taxon>Actinopterygii</taxon>
        <taxon>Neopterygii</taxon>
        <taxon>Teleostei</taxon>
        <taxon>Neoteleostei</taxon>
        <taxon>Acanthomorphata</taxon>
        <taxon>Gobiaria</taxon>
        <taxon>Gobiiformes</taxon>
        <taxon>Gobioidei</taxon>
        <taxon>Gobiidae</taxon>
        <taxon>Gobiinae</taxon>
        <taxon>Knipowitschia</taxon>
    </lineage>
</organism>
<dbReference type="PRINTS" id="PR00047">
    <property type="entry name" value="STROIDFINGER"/>
</dbReference>
<dbReference type="Proteomes" id="UP001497482">
    <property type="component" value="Chromosome 6"/>
</dbReference>
<dbReference type="EMBL" id="OZ035828">
    <property type="protein sequence ID" value="CAL1608493.1"/>
    <property type="molecule type" value="Genomic_DNA"/>
</dbReference>
<evidence type="ECO:0000256" key="3">
    <source>
        <dbReference type="ARBA" id="ARBA00022723"/>
    </source>
</evidence>
<protein>
    <recommendedName>
        <fullName evidence="17">Nuclear receptor subfamily 1, group D, member 4b</fullName>
    </recommendedName>
</protein>
<dbReference type="GO" id="GO:0000978">
    <property type="term" value="F:RNA polymerase II cis-regulatory region sequence-specific DNA binding"/>
    <property type="evidence" value="ECO:0007669"/>
    <property type="project" value="TreeGrafter"/>
</dbReference>
<evidence type="ECO:0000256" key="11">
    <source>
        <dbReference type="RuleBase" id="RU004334"/>
    </source>
</evidence>
<feature type="domain" description="NR LBD" evidence="14">
    <location>
        <begin position="415"/>
        <end position="643"/>
    </location>
</feature>
<comment type="subunit">
    <text evidence="2">Heterodimer; with an rxr molecule. Binds DNA preferentially as a rar/rxr heterodimer.</text>
</comment>
<evidence type="ECO:0000256" key="5">
    <source>
        <dbReference type="ARBA" id="ARBA00022833"/>
    </source>
</evidence>